<accession>A0A1M5UKY0</accession>
<reference evidence="2 3" key="1">
    <citation type="submission" date="2016-11" db="EMBL/GenBank/DDBJ databases">
        <authorList>
            <person name="Jaros S."/>
            <person name="Januszkiewicz K."/>
            <person name="Wedrychowicz H."/>
        </authorList>
    </citation>
    <scope>NUCLEOTIDE SEQUENCE [LARGE SCALE GENOMIC DNA]</scope>
    <source>
        <strain evidence="2 3">DSM 24574</strain>
    </source>
</reference>
<evidence type="ECO:0000256" key="1">
    <source>
        <dbReference type="SAM" id="SignalP"/>
    </source>
</evidence>
<dbReference type="Pfam" id="PF06037">
    <property type="entry name" value="DUF922"/>
    <property type="match status" value="1"/>
</dbReference>
<evidence type="ECO:0008006" key="4">
    <source>
        <dbReference type="Google" id="ProtNLM"/>
    </source>
</evidence>
<dbReference type="Proteomes" id="UP000184212">
    <property type="component" value="Unassembled WGS sequence"/>
</dbReference>
<proteinExistence type="predicted"/>
<dbReference type="OrthoDB" id="5431540at2"/>
<gene>
    <name evidence="2" type="ORF">SAMN04488109_4757</name>
</gene>
<organism evidence="2 3">
    <name type="scientific">Chryseolinea serpens</name>
    <dbReference type="NCBI Taxonomy" id="947013"/>
    <lineage>
        <taxon>Bacteria</taxon>
        <taxon>Pseudomonadati</taxon>
        <taxon>Bacteroidota</taxon>
        <taxon>Cytophagia</taxon>
        <taxon>Cytophagales</taxon>
        <taxon>Fulvivirgaceae</taxon>
        <taxon>Chryseolinea</taxon>
    </lineage>
</organism>
<name>A0A1M5UKY0_9BACT</name>
<evidence type="ECO:0000313" key="2">
    <source>
        <dbReference type="EMBL" id="SHH63712.1"/>
    </source>
</evidence>
<evidence type="ECO:0000313" key="3">
    <source>
        <dbReference type="Proteomes" id="UP000184212"/>
    </source>
</evidence>
<dbReference type="PROSITE" id="PS51257">
    <property type="entry name" value="PROKAR_LIPOPROTEIN"/>
    <property type="match status" value="1"/>
</dbReference>
<dbReference type="InterPro" id="IPR010321">
    <property type="entry name" value="DUF922"/>
</dbReference>
<keyword evidence="1" id="KW-0732">Signal</keyword>
<dbReference type="STRING" id="947013.SAMN04488109_4757"/>
<dbReference type="AlphaFoldDB" id="A0A1M5UKY0"/>
<dbReference type="EMBL" id="FQWQ01000003">
    <property type="protein sequence ID" value="SHH63712.1"/>
    <property type="molecule type" value="Genomic_DNA"/>
</dbReference>
<keyword evidence="3" id="KW-1185">Reference proteome</keyword>
<dbReference type="RefSeq" id="WP_073139025.1">
    <property type="nucleotide sequence ID" value="NZ_FQWQ01000003.1"/>
</dbReference>
<sequence>MKKMCAVLVVAMVAVACSPKVKTAVLKKDVGALGQSDAIVVIDEDKPAPSKGILVGRIRAADTGFTVNCSYPEMIEHIRAKAKSVGANVIKISDWQKPNGWSTCDRISADLYRVDNIGDYEAEIAWTPTRKLTWEDFKKAENNYPSGSSANAAAVSSCGIGVTSARKGLFSAQAFVVAVFYANDSWVRADAKNPAVLIHEQAHFDLAELYARKMRKVIKEAGKEGVLLAGAVHQRYYAEYVQRQTRYDMETQHGIDAEAQQQWLTTIEQELNDLKEHAWPSPENLATP</sequence>
<protein>
    <recommendedName>
        <fullName evidence="4">DUF922 domain-containing protein</fullName>
    </recommendedName>
</protein>
<feature type="chain" id="PRO_5012138378" description="DUF922 domain-containing protein" evidence="1">
    <location>
        <begin position="24"/>
        <end position="288"/>
    </location>
</feature>
<feature type="signal peptide" evidence="1">
    <location>
        <begin position="1"/>
        <end position="23"/>
    </location>
</feature>